<dbReference type="GO" id="GO:0005524">
    <property type="term" value="F:ATP binding"/>
    <property type="evidence" value="ECO:0007669"/>
    <property type="project" value="UniProtKB-KW"/>
</dbReference>
<evidence type="ECO:0000256" key="10">
    <source>
        <dbReference type="ARBA" id="ARBA00023136"/>
    </source>
</evidence>
<dbReference type="EC" id="2.7.11.1" evidence="2"/>
<keyword evidence="13" id="KW-0732">Signal</keyword>
<evidence type="ECO:0000313" key="15">
    <source>
        <dbReference type="EnsemblPlants" id="MELO3C012639.2.1"/>
    </source>
</evidence>
<protein>
    <recommendedName>
        <fullName evidence="2">non-specific serine/threonine protein kinase</fullName>
        <ecNumber evidence="2">2.7.11.1</ecNumber>
    </recommendedName>
</protein>
<evidence type="ECO:0000259" key="14">
    <source>
        <dbReference type="PROSITE" id="PS50011"/>
    </source>
</evidence>
<evidence type="ECO:0000256" key="11">
    <source>
        <dbReference type="ARBA" id="ARBA00047899"/>
    </source>
</evidence>
<evidence type="ECO:0000256" key="13">
    <source>
        <dbReference type="SAM" id="SignalP"/>
    </source>
</evidence>
<evidence type="ECO:0000256" key="5">
    <source>
        <dbReference type="ARBA" id="ARBA00022692"/>
    </source>
</evidence>
<evidence type="ECO:0000256" key="1">
    <source>
        <dbReference type="ARBA" id="ARBA00004167"/>
    </source>
</evidence>
<evidence type="ECO:0000256" key="6">
    <source>
        <dbReference type="ARBA" id="ARBA00022741"/>
    </source>
</evidence>
<dbReference type="Gene3D" id="1.10.510.10">
    <property type="entry name" value="Transferase(Phosphotransferase) domain 1"/>
    <property type="match status" value="1"/>
</dbReference>
<dbReference type="InterPro" id="IPR000719">
    <property type="entry name" value="Prot_kinase_dom"/>
</dbReference>
<dbReference type="Gramene" id="MELO3C012639.2.1">
    <property type="protein sequence ID" value="MELO3C012639.2.1"/>
    <property type="gene ID" value="MELO3C012639.2"/>
</dbReference>
<evidence type="ECO:0000256" key="7">
    <source>
        <dbReference type="ARBA" id="ARBA00022777"/>
    </source>
</evidence>
<name>A0A9I9D3J6_CUCME</name>
<evidence type="ECO:0000256" key="9">
    <source>
        <dbReference type="ARBA" id="ARBA00022989"/>
    </source>
</evidence>
<evidence type="ECO:0000256" key="4">
    <source>
        <dbReference type="ARBA" id="ARBA00022679"/>
    </source>
</evidence>
<evidence type="ECO:0000256" key="2">
    <source>
        <dbReference type="ARBA" id="ARBA00012513"/>
    </source>
</evidence>
<keyword evidence="6" id="KW-0547">Nucleotide-binding</keyword>
<organism evidence="15">
    <name type="scientific">Cucumis melo</name>
    <name type="common">Muskmelon</name>
    <dbReference type="NCBI Taxonomy" id="3656"/>
    <lineage>
        <taxon>Eukaryota</taxon>
        <taxon>Viridiplantae</taxon>
        <taxon>Streptophyta</taxon>
        <taxon>Embryophyta</taxon>
        <taxon>Tracheophyta</taxon>
        <taxon>Spermatophyta</taxon>
        <taxon>Magnoliopsida</taxon>
        <taxon>eudicotyledons</taxon>
        <taxon>Gunneridae</taxon>
        <taxon>Pentapetalae</taxon>
        <taxon>rosids</taxon>
        <taxon>fabids</taxon>
        <taxon>Cucurbitales</taxon>
        <taxon>Cucurbitaceae</taxon>
        <taxon>Benincaseae</taxon>
        <taxon>Cucumis</taxon>
    </lineage>
</organism>
<comment type="subcellular location">
    <subcellularLocation>
        <location evidence="1">Membrane</location>
        <topology evidence="1">Single-pass membrane protein</topology>
    </subcellularLocation>
</comment>
<feature type="domain" description="Protein kinase" evidence="14">
    <location>
        <begin position="1"/>
        <end position="206"/>
    </location>
</feature>
<dbReference type="PROSITE" id="PS50011">
    <property type="entry name" value="PROTEIN_KINASE_DOM"/>
    <property type="match status" value="1"/>
</dbReference>
<evidence type="ECO:0000256" key="8">
    <source>
        <dbReference type="ARBA" id="ARBA00022840"/>
    </source>
</evidence>
<proteinExistence type="predicted"/>
<accession>A0A9I9D3J6</accession>
<feature type="signal peptide" evidence="13">
    <location>
        <begin position="1"/>
        <end position="19"/>
    </location>
</feature>
<keyword evidence="10" id="KW-0472">Membrane</keyword>
<dbReference type="PANTHER" id="PTHR47984:SF4">
    <property type="entry name" value="OS01G0631700 PROTEIN"/>
    <property type="match status" value="1"/>
</dbReference>
<dbReference type="PROSITE" id="PS00108">
    <property type="entry name" value="PROTEIN_KINASE_ST"/>
    <property type="match status" value="1"/>
</dbReference>
<reference evidence="15" key="1">
    <citation type="submission" date="2023-03" db="UniProtKB">
        <authorList>
            <consortium name="EnsemblPlants"/>
        </authorList>
    </citation>
    <scope>IDENTIFICATION</scope>
</reference>
<dbReference type="PANTHER" id="PTHR47984">
    <property type="entry name" value="OS01G0323000 PROTEIN"/>
    <property type="match status" value="1"/>
</dbReference>
<evidence type="ECO:0000256" key="3">
    <source>
        <dbReference type="ARBA" id="ARBA00022553"/>
    </source>
</evidence>
<keyword evidence="4" id="KW-0808">Transferase</keyword>
<dbReference type="GO" id="GO:0004674">
    <property type="term" value="F:protein serine/threonine kinase activity"/>
    <property type="evidence" value="ECO:0007669"/>
    <property type="project" value="UniProtKB-EC"/>
</dbReference>
<keyword evidence="7" id="KW-0418">Kinase</keyword>
<dbReference type="InterPro" id="IPR011009">
    <property type="entry name" value="Kinase-like_dom_sf"/>
</dbReference>
<evidence type="ECO:0000256" key="12">
    <source>
        <dbReference type="ARBA" id="ARBA00048679"/>
    </source>
</evidence>
<dbReference type="EnsemblPlants" id="MELO3C012639.2.1">
    <property type="protein sequence ID" value="MELO3C012639.2.1"/>
    <property type="gene ID" value="MELO3C012639.2"/>
</dbReference>
<feature type="chain" id="PRO_5039936220" description="non-specific serine/threonine protein kinase" evidence="13">
    <location>
        <begin position="20"/>
        <end position="206"/>
    </location>
</feature>
<keyword evidence="5" id="KW-0812">Transmembrane</keyword>
<dbReference type="Pfam" id="PF00069">
    <property type="entry name" value="Pkinase"/>
    <property type="match status" value="1"/>
</dbReference>
<keyword evidence="8" id="KW-0067">ATP-binding</keyword>
<dbReference type="AlphaFoldDB" id="A0A9I9D3J6"/>
<dbReference type="InterPro" id="IPR008271">
    <property type="entry name" value="Ser/Thr_kinase_AS"/>
</dbReference>
<dbReference type="GO" id="GO:0016020">
    <property type="term" value="C:membrane"/>
    <property type="evidence" value="ECO:0007669"/>
    <property type="project" value="UniProtKB-SubCell"/>
</dbReference>
<comment type="catalytic activity">
    <reaction evidence="11">
        <text>L-threonyl-[protein] + ATP = O-phospho-L-threonyl-[protein] + ADP + H(+)</text>
        <dbReference type="Rhea" id="RHEA:46608"/>
        <dbReference type="Rhea" id="RHEA-COMP:11060"/>
        <dbReference type="Rhea" id="RHEA-COMP:11605"/>
        <dbReference type="ChEBI" id="CHEBI:15378"/>
        <dbReference type="ChEBI" id="CHEBI:30013"/>
        <dbReference type="ChEBI" id="CHEBI:30616"/>
        <dbReference type="ChEBI" id="CHEBI:61977"/>
        <dbReference type="ChEBI" id="CHEBI:456216"/>
        <dbReference type="EC" id="2.7.11.1"/>
    </reaction>
</comment>
<dbReference type="InterPro" id="IPR052232">
    <property type="entry name" value="RLK_Ser/Thr-Kinase"/>
</dbReference>
<comment type="catalytic activity">
    <reaction evidence="12">
        <text>L-seryl-[protein] + ATP = O-phospho-L-seryl-[protein] + ADP + H(+)</text>
        <dbReference type="Rhea" id="RHEA:17989"/>
        <dbReference type="Rhea" id="RHEA-COMP:9863"/>
        <dbReference type="Rhea" id="RHEA-COMP:11604"/>
        <dbReference type="ChEBI" id="CHEBI:15378"/>
        <dbReference type="ChEBI" id="CHEBI:29999"/>
        <dbReference type="ChEBI" id="CHEBI:30616"/>
        <dbReference type="ChEBI" id="CHEBI:83421"/>
        <dbReference type="ChEBI" id="CHEBI:456216"/>
        <dbReference type="EC" id="2.7.11.1"/>
    </reaction>
</comment>
<sequence length="206" mass="24080">MVLMIVLFKFKLLLYRGQAEKESRVEVEAIGYVRHKKSRTAPWLLHRRSSREYDTVSMSSVDFYLSRMLAYEYLNNGNLEQWLHGAMRQYGTLTWEARVKVALPRLLLIPVHNSSDFRIKGQTLLHFIIVLELISHNEYRLAYLHEAIKPKVVHRDIKSSNILIDDEFNAKVSYIGLANILDAGESHITTRVMGAFWYMLIFHSIL</sequence>
<keyword evidence="3" id="KW-0597">Phosphoprotein</keyword>
<keyword evidence="9" id="KW-1133">Transmembrane helix</keyword>
<dbReference type="SUPFAM" id="SSF56112">
    <property type="entry name" value="Protein kinase-like (PK-like)"/>
    <property type="match status" value="1"/>
</dbReference>